<organism evidence="1">
    <name type="scientific">Choristoneura fumiferana nuclear polyhedrosis virus</name>
    <name type="common">CfMNPV</name>
    <dbReference type="NCBI Taxonomy" id="208973"/>
    <lineage>
        <taxon>Viruses</taxon>
        <taxon>Viruses incertae sedis</taxon>
        <taxon>Naldaviricetes</taxon>
        <taxon>Lefavirales</taxon>
        <taxon>Baculoviridae</taxon>
        <taxon>Alphabaculovirus</taxon>
        <taxon>Alphabaculovirus chofumiferanae</taxon>
    </lineage>
</organism>
<reference evidence="1" key="1">
    <citation type="submission" date="1996-09" db="EMBL/GenBank/DDBJ databases">
        <authorList>
            <person name="Poloumienko A."/>
            <person name="Krell P.J."/>
        </authorList>
    </citation>
    <scope>NUCLEOTIDE SEQUENCE</scope>
    <source>
        <strain evidence="1">Ireland</strain>
    </source>
</reference>
<name>Q6LCC5_NPVCF</name>
<sequence>MGSVTCGMYGSSAVMSLESRTNVHSLTILLFIITPSLTATDSPAGTVPSELYRNTGIAFFKFVRATIILGTGMV</sequence>
<protein>
    <submittedName>
        <fullName evidence="1">Uncharacterized protein</fullName>
    </submittedName>
</protein>
<proteinExistence type="predicted"/>
<accession>Q6LCC5</accession>
<dbReference type="EMBL" id="U70991">
    <property type="protein sequence ID" value="AAR00580.1"/>
    <property type="molecule type" value="Genomic_DNA"/>
</dbReference>
<evidence type="ECO:0000313" key="1">
    <source>
        <dbReference type="EMBL" id="AAR00580.1"/>
    </source>
</evidence>
<organismHost>
    <name type="scientific">Choristoneura fumiferana</name>
    <name type="common">Spruce budworm moth</name>
    <name type="synonym">Archips fumiferana</name>
    <dbReference type="NCBI Taxonomy" id="7141"/>
</organismHost>